<name>A0A2G9RWB3_AQUCT</name>
<dbReference type="GO" id="GO:0008270">
    <property type="term" value="F:zinc ion binding"/>
    <property type="evidence" value="ECO:0007669"/>
    <property type="project" value="InterPro"/>
</dbReference>
<dbReference type="EMBL" id="KV930493">
    <property type="protein sequence ID" value="PIO32162.1"/>
    <property type="molecule type" value="Genomic_DNA"/>
</dbReference>
<reference evidence="3" key="1">
    <citation type="journal article" date="2017" name="Nat. Commun.">
        <title>The North American bullfrog draft genome provides insight into hormonal regulation of long noncoding RNA.</title>
        <authorList>
            <person name="Hammond S.A."/>
            <person name="Warren R.L."/>
            <person name="Vandervalk B.P."/>
            <person name="Kucuk E."/>
            <person name="Khan H."/>
            <person name="Gibb E.A."/>
            <person name="Pandoh P."/>
            <person name="Kirk H."/>
            <person name="Zhao Y."/>
            <person name="Jones M."/>
            <person name="Mungall A.J."/>
            <person name="Coope R."/>
            <person name="Pleasance S."/>
            <person name="Moore R.A."/>
            <person name="Holt R.A."/>
            <person name="Round J.M."/>
            <person name="Ohora S."/>
            <person name="Walle B.V."/>
            <person name="Veldhoen N."/>
            <person name="Helbing C.C."/>
            <person name="Birol I."/>
        </authorList>
    </citation>
    <scope>NUCLEOTIDE SEQUENCE [LARGE SCALE GENOMIC DNA]</scope>
</reference>
<proteinExistence type="predicted"/>
<dbReference type="InterPro" id="IPR036875">
    <property type="entry name" value="Znf_CCHC_sf"/>
</dbReference>
<evidence type="ECO:0000313" key="3">
    <source>
        <dbReference type="Proteomes" id="UP000228934"/>
    </source>
</evidence>
<gene>
    <name evidence="2" type="ORF">AB205_0163160</name>
</gene>
<organism evidence="2 3">
    <name type="scientific">Aquarana catesbeiana</name>
    <name type="common">American bullfrog</name>
    <name type="synonym">Rana catesbeiana</name>
    <dbReference type="NCBI Taxonomy" id="8400"/>
    <lineage>
        <taxon>Eukaryota</taxon>
        <taxon>Metazoa</taxon>
        <taxon>Chordata</taxon>
        <taxon>Craniata</taxon>
        <taxon>Vertebrata</taxon>
        <taxon>Euteleostomi</taxon>
        <taxon>Amphibia</taxon>
        <taxon>Batrachia</taxon>
        <taxon>Anura</taxon>
        <taxon>Neobatrachia</taxon>
        <taxon>Ranoidea</taxon>
        <taxon>Ranidae</taxon>
        <taxon>Aquarana</taxon>
    </lineage>
</organism>
<evidence type="ECO:0000256" key="1">
    <source>
        <dbReference type="SAM" id="MobiDB-lite"/>
    </source>
</evidence>
<protein>
    <recommendedName>
        <fullName evidence="4">CCHC-type domain-containing protein</fullName>
    </recommendedName>
</protein>
<feature type="region of interest" description="Disordered" evidence="1">
    <location>
        <begin position="183"/>
        <end position="220"/>
    </location>
</feature>
<sequence>MGQSKQKKEAILAEARKRVLWLEGISPHAPAMPENSSKCEISVTWGKLIMSPPLKREVKEVFPGNRKPGGQQRVEKRNMVVRGSNVQVSRDVRDPRSLSADGHDQWYPVATESQSSRRFQESKVQRPVPCLECGQVGHGIFTCPRFWNNTEESGKAAVSSCGHTEEVADMDAVERQRTQVKGMMPATENGKPVSLCGTEPSEMGVCPARRSAGQMDKDSL</sequence>
<dbReference type="SUPFAM" id="SSF57756">
    <property type="entry name" value="Retrovirus zinc finger-like domains"/>
    <property type="match status" value="1"/>
</dbReference>
<evidence type="ECO:0000313" key="2">
    <source>
        <dbReference type="EMBL" id="PIO32162.1"/>
    </source>
</evidence>
<dbReference type="GO" id="GO:0003676">
    <property type="term" value="F:nucleic acid binding"/>
    <property type="evidence" value="ECO:0007669"/>
    <property type="project" value="InterPro"/>
</dbReference>
<accession>A0A2G9RWB3</accession>
<dbReference type="AlphaFoldDB" id="A0A2G9RWB3"/>
<keyword evidence="3" id="KW-1185">Reference proteome</keyword>
<evidence type="ECO:0008006" key="4">
    <source>
        <dbReference type="Google" id="ProtNLM"/>
    </source>
</evidence>
<dbReference type="Proteomes" id="UP000228934">
    <property type="component" value="Unassembled WGS sequence"/>
</dbReference>